<accession>A0ABS5ZF11</accession>
<reference evidence="1 2" key="1">
    <citation type="submission" date="2021-04" db="EMBL/GenBank/DDBJ databases">
        <authorList>
            <person name="Pira H."/>
            <person name="Risdian C."/>
            <person name="Wink J."/>
        </authorList>
    </citation>
    <scope>NUCLEOTIDE SEQUENCE [LARGE SCALE GENOMIC DNA]</scope>
    <source>
        <strain evidence="1 2">WH53</strain>
    </source>
</reference>
<dbReference type="EMBL" id="JAGSOY010000042">
    <property type="protein sequence ID" value="MBU2712589.1"/>
    <property type="molecule type" value="Genomic_DNA"/>
</dbReference>
<gene>
    <name evidence="1" type="ORF">KCG35_16085</name>
</gene>
<comment type="caution">
    <text evidence="1">The sequence shown here is derived from an EMBL/GenBank/DDBJ whole genome shotgun (WGS) entry which is preliminary data.</text>
</comment>
<proteinExistence type="predicted"/>
<protein>
    <submittedName>
        <fullName evidence="1">Uncharacterized protein</fullName>
    </submittedName>
</protein>
<sequence>MASCAPFKVAFNGQPEDIYNRVKVMIDGNGGTLEGDTKSGKFTVSVPIFGTVKGEYTIVGKEAVITITERSPFLACQTIENFIRKNLDKVDP</sequence>
<dbReference type="Proteomes" id="UP000690515">
    <property type="component" value="Unassembled WGS sequence"/>
</dbReference>
<dbReference type="RefSeq" id="WP_215820817.1">
    <property type="nucleotide sequence ID" value="NZ_JAGSOY010000042.1"/>
</dbReference>
<keyword evidence="2" id="KW-1185">Reference proteome</keyword>
<evidence type="ECO:0000313" key="2">
    <source>
        <dbReference type="Proteomes" id="UP000690515"/>
    </source>
</evidence>
<organism evidence="1 2">
    <name type="scientific">Zooshikella harenae</name>
    <dbReference type="NCBI Taxonomy" id="2827238"/>
    <lineage>
        <taxon>Bacteria</taxon>
        <taxon>Pseudomonadati</taxon>
        <taxon>Pseudomonadota</taxon>
        <taxon>Gammaproteobacteria</taxon>
        <taxon>Oceanospirillales</taxon>
        <taxon>Zooshikellaceae</taxon>
        <taxon>Zooshikella</taxon>
    </lineage>
</organism>
<name>A0ABS5ZF11_9GAMM</name>
<evidence type="ECO:0000313" key="1">
    <source>
        <dbReference type="EMBL" id="MBU2712589.1"/>
    </source>
</evidence>